<evidence type="ECO:0000313" key="3">
    <source>
        <dbReference type="Proteomes" id="UP000070442"/>
    </source>
</evidence>
<protein>
    <recommendedName>
        <fullName evidence="1">VOC domain-containing protein</fullName>
    </recommendedName>
</protein>
<dbReference type="OrthoDB" id="9796521at2"/>
<dbReference type="InterPro" id="IPR029068">
    <property type="entry name" value="Glyas_Bleomycin-R_OHBP_Dase"/>
</dbReference>
<dbReference type="Gene3D" id="3.10.180.10">
    <property type="entry name" value="2,3-Dihydroxybiphenyl 1,2-Dioxygenase, domain 1"/>
    <property type="match status" value="1"/>
</dbReference>
<evidence type="ECO:0000259" key="1">
    <source>
        <dbReference type="PROSITE" id="PS51819"/>
    </source>
</evidence>
<accession>A0A134AJZ0</accession>
<gene>
    <name evidence="2" type="ORF">HMPREF1863_00366</name>
</gene>
<dbReference type="PATRIC" id="fig|755172.3.peg.352"/>
<dbReference type="PROSITE" id="PS51819">
    <property type="entry name" value="VOC"/>
    <property type="match status" value="1"/>
</dbReference>
<feature type="domain" description="VOC" evidence="1">
    <location>
        <begin position="2"/>
        <end position="121"/>
    </location>
</feature>
<dbReference type="Proteomes" id="UP000070442">
    <property type="component" value="Unassembled WGS sequence"/>
</dbReference>
<dbReference type="InterPro" id="IPR037523">
    <property type="entry name" value="VOC_core"/>
</dbReference>
<proteinExistence type="predicted"/>
<keyword evidence="3" id="KW-1185">Reference proteome</keyword>
<dbReference type="EMBL" id="LSDG01000008">
    <property type="protein sequence ID" value="KXB68048.1"/>
    <property type="molecule type" value="Genomic_DNA"/>
</dbReference>
<dbReference type="SUPFAM" id="SSF54593">
    <property type="entry name" value="Glyoxalase/Bleomycin resistance protein/Dihydroxybiphenyl dioxygenase"/>
    <property type="match status" value="1"/>
</dbReference>
<dbReference type="AlphaFoldDB" id="A0A134AJZ0"/>
<organism evidence="2 3">
    <name type="scientific">Aedoeadaptatus coxii</name>
    <dbReference type="NCBI Taxonomy" id="755172"/>
    <lineage>
        <taxon>Bacteria</taxon>
        <taxon>Bacillati</taxon>
        <taxon>Bacillota</taxon>
        <taxon>Tissierellia</taxon>
        <taxon>Tissierellales</taxon>
        <taxon>Peptoniphilaceae</taxon>
        <taxon>Aedoeadaptatus</taxon>
    </lineage>
</organism>
<dbReference type="RefSeq" id="WP_068366807.1">
    <property type="nucleotide sequence ID" value="NZ_CAIJCT010000016.1"/>
</dbReference>
<evidence type="ECO:0000313" key="2">
    <source>
        <dbReference type="EMBL" id="KXB68048.1"/>
    </source>
</evidence>
<dbReference type="STRING" id="755172.HMPREF1863_00366"/>
<comment type="caution">
    <text evidence="2">The sequence shown here is derived from an EMBL/GenBank/DDBJ whole genome shotgun (WGS) entry which is preliminary data.</text>
</comment>
<reference evidence="3" key="1">
    <citation type="submission" date="2016-01" db="EMBL/GenBank/DDBJ databases">
        <authorList>
            <person name="Mitreva M."/>
            <person name="Pepin K.H."/>
            <person name="Mihindukulasuriya K.A."/>
            <person name="Fulton R."/>
            <person name="Fronick C."/>
            <person name="O'Laughlin M."/>
            <person name="Miner T."/>
            <person name="Herter B."/>
            <person name="Rosa B.A."/>
            <person name="Cordes M."/>
            <person name="Tomlinson C."/>
            <person name="Wollam A."/>
            <person name="Palsikar V.B."/>
            <person name="Mardis E.R."/>
            <person name="Wilson R.K."/>
        </authorList>
    </citation>
    <scope>NUCLEOTIDE SEQUENCE [LARGE SCALE GENOMIC DNA]</scope>
    <source>
        <strain evidence="3">DNF00729</strain>
    </source>
</reference>
<name>A0A134AJZ0_9FIRM</name>
<sequence length="124" mass="13926">MTPLTMTLGVEDVQSALYFYGDLFPVEINERQEKEGEILSARLTLFHIPFELVRDPRGPLADNGGITFTVEVEEDHLETLYDDALERDALPLLEPCFSGDGTLKTALFLDPFGFKWALTATVRC</sequence>